<dbReference type="SUPFAM" id="SSF53649">
    <property type="entry name" value="Alkaline phosphatase-like"/>
    <property type="match status" value="1"/>
</dbReference>
<dbReference type="Gene3D" id="3.40.720.10">
    <property type="entry name" value="Alkaline Phosphatase, subunit A"/>
    <property type="match status" value="1"/>
</dbReference>
<feature type="transmembrane region" description="Helical" evidence="2">
    <location>
        <begin position="177"/>
        <end position="198"/>
    </location>
</feature>
<keyword evidence="2" id="KW-0812">Transmembrane</keyword>
<sequence length="573" mass="60708">MRAASAGPVSAEPVPPTGAPAPGTVTRRRVLTMTANGLAVVVLWSALLLRNRPDELTPMSLARIPIEGIGLVLLVLFLSGRLTRAPSVVAVVVGVPLGVLTVLKVLEIGFFGVLDRPFNVVTDRGQLRSAVSFLVVSYGAVVGSAVTVGAVLMAVALLVGLPLAVGQVARLVQRRPAPSVVVVTILAMTWSAAAVAGAHAAPREPVAAWDTVQFATREMKDSTRALAARRRFDAAVRADAYRAPGSADLAGLRGKDVLLVFVESYGRVAVTGSASQKVQTVLDADTRQLKAVGFGARSAYLTSPTFGGVSWLAHATLQSGVWVDNQSSYDRLLSGHRTSLASAFGRAGWRTAAVLPSDRAPWPEGQAYYGFDRVYDSSDLGYAGPSFGFSSMPDQYALQAFQRIEAMDTSAAPLMAEIDLASSHGPWAPQPTMVGWDRLGDGSVFDAIHARAQTAAALWSHRDRVPAAYMTSIEYSLTALLGFIEKYGNDKLVVIMLGDHQPATIVSGFGGNRDVPVSVLARDPQVLARISGWGWQDGLRPHAGAPVWRMDAFRDRFLAAYSGPSVQVAGEGK</sequence>
<feature type="transmembrane region" description="Helical" evidence="2">
    <location>
        <begin position="61"/>
        <end position="80"/>
    </location>
</feature>
<feature type="transmembrane region" description="Helical" evidence="2">
    <location>
        <begin position="30"/>
        <end position="49"/>
    </location>
</feature>
<feature type="transmembrane region" description="Helical" evidence="2">
    <location>
        <begin position="133"/>
        <end position="165"/>
    </location>
</feature>
<proteinExistence type="predicted"/>
<accession>A0A1H9TE41</accession>
<feature type="transmembrane region" description="Helical" evidence="2">
    <location>
        <begin position="87"/>
        <end position="113"/>
    </location>
</feature>
<reference evidence="4" key="1">
    <citation type="submission" date="2016-10" db="EMBL/GenBank/DDBJ databases">
        <authorList>
            <person name="Varghese N."/>
            <person name="Submissions S."/>
        </authorList>
    </citation>
    <scope>NUCLEOTIDE SEQUENCE [LARGE SCALE GENOMIC DNA]</scope>
    <source>
        <strain evidence="4">CGMCC 1.6963</strain>
    </source>
</reference>
<evidence type="ECO:0000313" key="4">
    <source>
        <dbReference type="Proteomes" id="UP000199019"/>
    </source>
</evidence>
<organism evidence="3 4">
    <name type="scientific">Pedococcus cremeus</name>
    <dbReference type="NCBI Taxonomy" id="587636"/>
    <lineage>
        <taxon>Bacteria</taxon>
        <taxon>Bacillati</taxon>
        <taxon>Actinomycetota</taxon>
        <taxon>Actinomycetes</taxon>
        <taxon>Micrococcales</taxon>
        <taxon>Intrasporangiaceae</taxon>
        <taxon>Pedococcus</taxon>
    </lineage>
</organism>
<evidence type="ECO:0000256" key="2">
    <source>
        <dbReference type="SAM" id="Phobius"/>
    </source>
</evidence>
<dbReference type="Proteomes" id="UP000199019">
    <property type="component" value="Unassembled WGS sequence"/>
</dbReference>
<gene>
    <name evidence="3" type="ORF">SAMN05216199_1566</name>
</gene>
<keyword evidence="3" id="KW-0808">Transferase</keyword>
<keyword evidence="2" id="KW-0472">Membrane</keyword>
<evidence type="ECO:0000313" key="3">
    <source>
        <dbReference type="EMBL" id="SER95421.1"/>
    </source>
</evidence>
<feature type="region of interest" description="Disordered" evidence="1">
    <location>
        <begin position="1"/>
        <end position="23"/>
    </location>
</feature>
<dbReference type="AlphaFoldDB" id="A0A1H9TE41"/>
<name>A0A1H9TE41_9MICO</name>
<dbReference type="InterPro" id="IPR017850">
    <property type="entry name" value="Alkaline_phosphatase_core_sf"/>
</dbReference>
<keyword evidence="2" id="KW-1133">Transmembrane helix</keyword>
<dbReference type="STRING" id="587636.SAMN05216199_1566"/>
<evidence type="ECO:0000256" key="1">
    <source>
        <dbReference type="SAM" id="MobiDB-lite"/>
    </source>
</evidence>
<protein>
    <submittedName>
        <fullName evidence="3">Phosphoglycerol transferase MdoB</fullName>
    </submittedName>
</protein>
<dbReference type="GO" id="GO:0016740">
    <property type="term" value="F:transferase activity"/>
    <property type="evidence" value="ECO:0007669"/>
    <property type="project" value="UniProtKB-KW"/>
</dbReference>
<dbReference type="EMBL" id="FOHB01000002">
    <property type="protein sequence ID" value="SER95421.1"/>
    <property type="molecule type" value="Genomic_DNA"/>
</dbReference>
<keyword evidence="4" id="KW-1185">Reference proteome</keyword>